<dbReference type="GO" id="GO:0003677">
    <property type="term" value="F:DNA binding"/>
    <property type="evidence" value="ECO:0007669"/>
    <property type="project" value="UniProtKB-KW"/>
</dbReference>
<organism evidence="6 7">
    <name type="scientific">Peribacillus frigoritolerans</name>
    <dbReference type="NCBI Taxonomy" id="450367"/>
    <lineage>
        <taxon>Bacteria</taxon>
        <taxon>Bacillati</taxon>
        <taxon>Bacillota</taxon>
        <taxon>Bacilli</taxon>
        <taxon>Bacillales</taxon>
        <taxon>Bacillaceae</taxon>
        <taxon>Peribacillus</taxon>
    </lineage>
</organism>
<evidence type="ECO:0000259" key="4">
    <source>
        <dbReference type="PROSITE" id="PS51077"/>
    </source>
</evidence>
<reference evidence="6" key="1">
    <citation type="submission" date="2023-06" db="EMBL/GenBank/DDBJ databases">
        <title>Comparative genomics of Bacillaceae isolates and their secondary metabolite potential.</title>
        <authorList>
            <person name="Song L."/>
            <person name="Nielsen L.J."/>
            <person name="Mohite O."/>
            <person name="Xu X."/>
            <person name="Weber T."/>
            <person name="Kovacs A.T."/>
        </authorList>
    </citation>
    <scope>NUCLEOTIDE SEQUENCE</scope>
    <source>
        <strain evidence="6">G1S1</strain>
    </source>
</reference>
<dbReference type="InterPro" id="IPR036388">
    <property type="entry name" value="WH-like_DNA-bd_sf"/>
</dbReference>
<keyword evidence="3" id="KW-0804">Transcription</keyword>
<evidence type="ECO:0000313" key="6">
    <source>
        <dbReference type="EMBL" id="MDM5284135.1"/>
    </source>
</evidence>
<proteinExistence type="predicted"/>
<keyword evidence="2" id="KW-0238">DNA-binding</keyword>
<protein>
    <submittedName>
        <fullName evidence="6">IclR family transcriptional regulator C-terminal domain-containing protein</fullName>
    </submittedName>
</protein>
<dbReference type="InterPro" id="IPR005471">
    <property type="entry name" value="Tscrpt_reg_IclR_N"/>
</dbReference>
<keyword evidence="1" id="KW-0805">Transcription regulation</keyword>
<feature type="domain" description="HTH iclR-type" evidence="4">
    <location>
        <begin position="12"/>
        <end position="73"/>
    </location>
</feature>
<sequence>MNNETEQSSYFVQSVAKGFEVLKAFDSSSASLSLRELAERTGINKATVRRFALTLVDLGYIRLIEDNRFQLSPKVLDLAVHYLQTLNLPDLAQPILESISATVKESTNLAILDGAEVVYVSRVNAAKRIVGANLKVGSRLPYYATSLGKALVAWLPENERKKIWGITNIEAFTQNTITTYEKFEEDLAMTRSRGYALGDEELEEGLRSISMPIINWQGATIAAVNVSTQVIRTDKKKLLEIYLPALQEGVKKLNHQTGSKS</sequence>
<dbReference type="SUPFAM" id="SSF46785">
    <property type="entry name" value="Winged helix' DNA-binding domain"/>
    <property type="match status" value="1"/>
</dbReference>
<gene>
    <name evidence="6" type="ORF">QUF85_12590</name>
</gene>
<dbReference type="GO" id="GO:0045892">
    <property type="term" value="P:negative regulation of DNA-templated transcription"/>
    <property type="evidence" value="ECO:0007669"/>
    <property type="project" value="TreeGrafter"/>
</dbReference>
<dbReference type="Pfam" id="PF09339">
    <property type="entry name" value="HTH_IclR"/>
    <property type="match status" value="1"/>
</dbReference>
<dbReference type="AlphaFoldDB" id="A0AAJ1QME2"/>
<dbReference type="PANTHER" id="PTHR30136">
    <property type="entry name" value="HELIX-TURN-HELIX TRANSCRIPTIONAL REGULATOR, ICLR FAMILY"/>
    <property type="match status" value="1"/>
</dbReference>
<evidence type="ECO:0000259" key="5">
    <source>
        <dbReference type="PROSITE" id="PS51078"/>
    </source>
</evidence>
<feature type="domain" description="IclR-ED" evidence="5">
    <location>
        <begin position="74"/>
        <end position="259"/>
    </location>
</feature>
<dbReference type="PANTHER" id="PTHR30136:SF34">
    <property type="entry name" value="TRANSCRIPTIONAL REGULATOR"/>
    <property type="match status" value="1"/>
</dbReference>
<dbReference type="SMART" id="SM00346">
    <property type="entry name" value="HTH_ICLR"/>
    <property type="match status" value="1"/>
</dbReference>
<dbReference type="InterPro" id="IPR029016">
    <property type="entry name" value="GAF-like_dom_sf"/>
</dbReference>
<dbReference type="Proteomes" id="UP001238973">
    <property type="component" value="Unassembled WGS sequence"/>
</dbReference>
<dbReference type="InterPro" id="IPR036390">
    <property type="entry name" value="WH_DNA-bd_sf"/>
</dbReference>
<name>A0AAJ1QME2_9BACI</name>
<dbReference type="Pfam" id="PF01614">
    <property type="entry name" value="IclR_C"/>
    <property type="match status" value="1"/>
</dbReference>
<evidence type="ECO:0000256" key="2">
    <source>
        <dbReference type="ARBA" id="ARBA00023125"/>
    </source>
</evidence>
<evidence type="ECO:0000256" key="3">
    <source>
        <dbReference type="ARBA" id="ARBA00023163"/>
    </source>
</evidence>
<dbReference type="GO" id="GO:0003700">
    <property type="term" value="F:DNA-binding transcription factor activity"/>
    <property type="evidence" value="ECO:0007669"/>
    <property type="project" value="TreeGrafter"/>
</dbReference>
<evidence type="ECO:0000256" key="1">
    <source>
        <dbReference type="ARBA" id="ARBA00023015"/>
    </source>
</evidence>
<dbReference type="InterPro" id="IPR050707">
    <property type="entry name" value="HTH_MetabolicPath_Reg"/>
</dbReference>
<dbReference type="PROSITE" id="PS51078">
    <property type="entry name" value="ICLR_ED"/>
    <property type="match status" value="1"/>
</dbReference>
<evidence type="ECO:0000313" key="7">
    <source>
        <dbReference type="Proteomes" id="UP001238973"/>
    </source>
</evidence>
<dbReference type="RefSeq" id="WP_098185351.1">
    <property type="nucleotide sequence ID" value="NZ_CP126089.1"/>
</dbReference>
<dbReference type="SUPFAM" id="SSF55781">
    <property type="entry name" value="GAF domain-like"/>
    <property type="match status" value="1"/>
</dbReference>
<dbReference type="PROSITE" id="PS51077">
    <property type="entry name" value="HTH_ICLR"/>
    <property type="match status" value="1"/>
</dbReference>
<dbReference type="InterPro" id="IPR014757">
    <property type="entry name" value="Tscrpt_reg_IclR_C"/>
</dbReference>
<dbReference type="Gene3D" id="1.10.10.10">
    <property type="entry name" value="Winged helix-like DNA-binding domain superfamily/Winged helix DNA-binding domain"/>
    <property type="match status" value="1"/>
</dbReference>
<dbReference type="EMBL" id="JAUCFI010000003">
    <property type="protein sequence ID" value="MDM5284135.1"/>
    <property type="molecule type" value="Genomic_DNA"/>
</dbReference>
<dbReference type="Gene3D" id="3.30.450.40">
    <property type="match status" value="1"/>
</dbReference>
<comment type="caution">
    <text evidence="6">The sequence shown here is derived from an EMBL/GenBank/DDBJ whole genome shotgun (WGS) entry which is preliminary data.</text>
</comment>
<accession>A0AAJ1QME2</accession>